<gene>
    <name evidence="6" type="ORF">GCM10011575_05690</name>
</gene>
<keyword evidence="3" id="KW-0804">Transcription</keyword>
<dbReference type="GO" id="GO:0003700">
    <property type="term" value="F:DNA-binding transcription factor activity"/>
    <property type="evidence" value="ECO:0007669"/>
    <property type="project" value="TreeGrafter"/>
</dbReference>
<dbReference type="InterPro" id="IPR050109">
    <property type="entry name" value="HTH-type_TetR-like_transc_reg"/>
</dbReference>
<dbReference type="InterPro" id="IPR009057">
    <property type="entry name" value="Homeodomain-like_sf"/>
</dbReference>
<dbReference type="RefSeq" id="WP_188893627.1">
    <property type="nucleotide sequence ID" value="NZ_BMMZ01000001.1"/>
</dbReference>
<evidence type="ECO:0000259" key="5">
    <source>
        <dbReference type="PROSITE" id="PS50977"/>
    </source>
</evidence>
<evidence type="ECO:0000313" key="6">
    <source>
        <dbReference type="EMBL" id="GGL50307.1"/>
    </source>
</evidence>
<evidence type="ECO:0000256" key="1">
    <source>
        <dbReference type="ARBA" id="ARBA00023015"/>
    </source>
</evidence>
<feature type="DNA-binding region" description="H-T-H motif" evidence="4">
    <location>
        <begin position="29"/>
        <end position="48"/>
    </location>
</feature>
<dbReference type="GO" id="GO:0000976">
    <property type="term" value="F:transcription cis-regulatory region binding"/>
    <property type="evidence" value="ECO:0007669"/>
    <property type="project" value="TreeGrafter"/>
</dbReference>
<feature type="domain" description="HTH tetR-type" evidence="5">
    <location>
        <begin position="6"/>
        <end position="66"/>
    </location>
</feature>
<reference evidence="6" key="1">
    <citation type="journal article" date="2014" name="Int. J. Syst. Evol. Microbiol.">
        <title>Complete genome sequence of Corynebacterium casei LMG S-19264T (=DSM 44701T), isolated from a smear-ripened cheese.</title>
        <authorList>
            <consortium name="US DOE Joint Genome Institute (JGI-PGF)"/>
            <person name="Walter F."/>
            <person name="Albersmeier A."/>
            <person name="Kalinowski J."/>
            <person name="Ruckert C."/>
        </authorList>
    </citation>
    <scope>NUCLEOTIDE SEQUENCE</scope>
    <source>
        <strain evidence="6">CGMCC 4.7306</strain>
    </source>
</reference>
<dbReference type="PROSITE" id="PS01081">
    <property type="entry name" value="HTH_TETR_1"/>
    <property type="match status" value="1"/>
</dbReference>
<dbReference type="AlphaFoldDB" id="A0A917S296"/>
<keyword evidence="7" id="KW-1185">Reference proteome</keyword>
<dbReference type="PROSITE" id="PS50977">
    <property type="entry name" value="HTH_TETR_2"/>
    <property type="match status" value="1"/>
</dbReference>
<evidence type="ECO:0000256" key="4">
    <source>
        <dbReference type="PROSITE-ProRule" id="PRU00335"/>
    </source>
</evidence>
<dbReference type="Gene3D" id="1.10.357.10">
    <property type="entry name" value="Tetracycline Repressor, domain 2"/>
    <property type="match status" value="1"/>
</dbReference>
<keyword evidence="1" id="KW-0805">Transcription regulation</keyword>
<dbReference type="PANTHER" id="PTHR30055:SF238">
    <property type="entry name" value="MYCOFACTOCIN BIOSYNTHESIS TRANSCRIPTIONAL REGULATOR MFTR-RELATED"/>
    <property type="match status" value="1"/>
</dbReference>
<evidence type="ECO:0000313" key="7">
    <source>
        <dbReference type="Proteomes" id="UP000613840"/>
    </source>
</evidence>
<comment type="caution">
    <text evidence="6">The sequence shown here is derived from an EMBL/GenBank/DDBJ whole genome shotgun (WGS) entry which is preliminary data.</text>
</comment>
<organism evidence="6 7">
    <name type="scientific">Microlunatus endophyticus</name>
    <dbReference type="NCBI Taxonomy" id="1716077"/>
    <lineage>
        <taxon>Bacteria</taxon>
        <taxon>Bacillati</taxon>
        <taxon>Actinomycetota</taxon>
        <taxon>Actinomycetes</taxon>
        <taxon>Propionibacteriales</taxon>
        <taxon>Propionibacteriaceae</taxon>
        <taxon>Microlunatus</taxon>
    </lineage>
</organism>
<protein>
    <submittedName>
        <fullName evidence="6">TetR family transcriptional regulator</fullName>
    </submittedName>
</protein>
<accession>A0A917S296</accession>
<dbReference type="Proteomes" id="UP000613840">
    <property type="component" value="Unassembled WGS sequence"/>
</dbReference>
<keyword evidence="2 4" id="KW-0238">DNA-binding</keyword>
<dbReference type="PANTHER" id="PTHR30055">
    <property type="entry name" value="HTH-TYPE TRANSCRIPTIONAL REGULATOR RUTR"/>
    <property type="match status" value="1"/>
</dbReference>
<dbReference type="EMBL" id="BMMZ01000001">
    <property type="protein sequence ID" value="GGL50307.1"/>
    <property type="molecule type" value="Genomic_DNA"/>
</dbReference>
<evidence type="ECO:0000256" key="2">
    <source>
        <dbReference type="ARBA" id="ARBA00023125"/>
    </source>
</evidence>
<dbReference type="InterPro" id="IPR001647">
    <property type="entry name" value="HTH_TetR"/>
</dbReference>
<dbReference type="SUPFAM" id="SSF46689">
    <property type="entry name" value="Homeodomain-like"/>
    <property type="match status" value="1"/>
</dbReference>
<evidence type="ECO:0000256" key="3">
    <source>
        <dbReference type="ARBA" id="ARBA00023163"/>
    </source>
</evidence>
<name>A0A917S296_9ACTN</name>
<dbReference type="Pfam" id="PF00440">
    <property type="entry name" value="TetR_N"/>
    <property type="match status" value="1"/>
</dbReference>
<sequence length="189" mass="20615">MVRWEPGTKERLRAAALELFAAHGFEQTTAAEIAQSVGLTERTFFRHFGDKREVLFDGQADYLQAYTDGVGAAREDASAFEMISSALAAVAERFGEDRRPYSRIRKQIIDANPALAERELHKRSEAAATLAAALHARGVTEPTATLAAESGATAFGIAFTQWVRADETRTMAQIIDDVLAQLRSFAVPG</sequence>
<proteinExistence type="predicted"/>
<dbReference type="InterPro" id="IPR023772">
    <property type="entry name" value="DNA-bd_HTH_TetR-type_CS"/>
</dbReference>
<dbReference type="PRINTS" id="PR00455">
    <property type="entry name" value="HTHTETR"/>
</dbReference>
<reference evidence="6" key="2">
    <citation type="submission" date="2020-09" db="EMBL/GenBank/DDBJ databases">
        <authorList>
            <person name="Sun Q."/>
            <person name="Zhou Y."/>
        </authorList>
    </citation>
    <scope>NUCLEOTIDE SEQUENCE</scope>
    <source>
        <strain evidence="6">CGMCC 4.7306</strain>
    </source>
</reference>